<dbReference type="PROSITE" id="PS52050">
    <property type="entry name" value="WYL"/>
    <property type="match status" value="1"/>
</dbReference>
<keyword evidence="2" id="KW-0804">Transcription</keyword>
<dbReference type="InterPro" id="IPR036388">
    <property type="entry name" value="WH-like_DNA-bd_sf"/>
</dbReference>
<dbReference type="STRING" id="391625.PPSIR1_18657"/>
<sequence>MATTMRRADRLFQIVSLLRGRRMATAAWLAERLEVSERTIYRDIRDLAGSGVPIEGEAGVGYRLAKSFELPPMMFSVDEIQALVLGARMVETWGDDELRGAARRVLDKTTAVLPEEQRGIIDETALFSMSFRVTDEVRAHLAVARRGVHERRKLEFSYVAEAGATSERIVRPLGLYFWGPSWSLGAWCELREDFRNFRLDRVERMALLDAQFEHASPVTLEDYRAAMRKC</sequence>
<dbReference type="Gene3D" id="1.10.10.10">
    <property type="entry name" value="Winged helix-like DNA-binding domain superfamily/Winged helix DNA-binding domain"/>
    <property type="match status" value="1"/>
</dbReference>
<evidence type="ECO:0000313" key="5">
    <source>
        <dbReference type="Proteomes" id="UP000005801"/>
    </source>
</evidence>
<keyword evidence="5" id="KW-1185">Reference proteome</keyword>
<dbReference type="InterPro" id="IPR013196">
    <property type="entry name" value="HTH_11"/>
</dbReference>
<dbReference type="PANTHER" id="PTHR34580:SF3">
    <property type="entry name" value="PROTEIN PAFB"/>
    <property type="match status" value="1"/>
</dbReference>
<proteinExistence type="predicted"/>
<dbReference type="GO" id="GO:0003700">
    <property type="term" value="F:DNA-binding transcription factor activity"/>
    <property type="evidence" value="ECO:0007669"/>
    <property type="project" value="InterPro"/>
</dbReference>
<name>A6GCU0_9BACT</name>
<dbReference type="InterPro" id="IPR051534">
    <property type="entry name" value="CBASS_pafABC_assoc_protein"/>
</dbReference>
<dbReference type="Pfam" id="PF13280">
    <property type="entry name" value="WYL"/>
    <property type="match status" value="1"/>
</dbReference>
<organism evidence="4 5">
    <name type="scientific">Plesiocystis pacifica SIR-1</name>
    <dbReference type="NCBI Taxonomy" id="391625"/>
    <lineage>
        <taxon>Bacteria</taxon>
        <taxon>Pseudomonadati</taxon>
        <taxon>Myxococcota</taxon>
        <taxon>Polyangia</taxon>
        <taxon>Nannocystales</taxon>
        <taxon>Nannocystaceae</taxon>
        <taxon>Plesiocystis</taxon>
    </lineage>
</organism>
<evidence type="ECO:0000313" key="4">
    <source>
        <dbReference type="EMBL" id="EDM76356.1"/>
    </source>
</evidence>
<accession>A6GCU0</accession>
<dbReference type="InterPro" id="IPR001034">
    <property type="entry name" value="DeoR_HTH"/>
</dbReference>
<dbReference type="AlphaFoldDB" id="A6GCU0"/>
<keyword evidence="1" id="KW-0805">Transcription regulation</keyword>
<dbReference type="InterPro" id="IPR026881">
    <property type="entry name" value="WYL_dom"/>
</dbReference>
<dbReference type="InterPro" id="IPR036390">
    <property type="entry name" value="WH_DNA-bd_sf"/>
</dbReference>
<gene>
    <name evidence="4" type="ORF">PPSIR1_18657</name>
</gene>
<protein>
    <submittedName>
        <fullName evidence="4">Putative transcriptional regulator</fullName>
    </submittedName>
</protein>
<feature type="domain" description="HTH deoR-type" evidence="3">
    <location>
        <begin position="7"/>
        <end position="62"/>
    </location>
</feature>
<dbReference type="PROSITE" id="PS51000">
    <property type="entry name" value="HTH_DEOR_2"/>
    <property type="match status" value="1"/>
</dbReference>
<comment type="caution">
    <text evidence="4">The sequence shown here is derived from an EMBL/GenBank/DDBJ whole genome shotgun (WGS) entry which is preliminary data.</text>
</comment>
<evidence type="ECO:0000259" key="3">
    <source>
        <dbReference type="PROSITE" id="PS51000"/>
    </source>
</evidence>
<dbReference type="SUPFAM" id="SSF46785">
    <property type="entry name" value="Winged helix' DNA-binding domain"/>
    <property type="match status" value="1"/>
</dbReference>
<evidence type="ECO:0000256" key="1">
    <source>
        <dbReference type="ARBA" id="ARBA00023015"/>
    </source>
</evidence>
<evidence type="ECO:0000256" key="2">
    <source>
        <dbReference type="ARBA" id="ARBA00023163"/>
    </source>
</evidence>
<dbReference type="Pfam" id="PF08279">
    <property type="entry name" value="HTH_11"/>
    <property type="match status" value="1"/>
</dbReference>
<dbReference type="eggNOG" id="COG2378">
    <property type="taxonomic scope" value="Bacteria"/>
</dbReference>
<dbReference type="Proteomes" id="UP000005801">
    <property type="component" value="Unassembled WGS sequence"/>
</dbReference>
<dbReference type="PANTHER" id="PTHR34580">
    <property type="match status" value="1"/>
</dbReference>
<dbReference type="EMBL" id="ABCS01000067">
    <property type="protein sequence ID" value="EDM76356.1"/>
    <property type="molecule type" value="Genomic_DNA"/>
</dbReference>
<reference evidence="4 5" key="1">
    <citation type="submission" date="2007-06" db="EMBL/GenBank/DDBJ databases">
        <authorList>
            <person name="Shimkets L."/>
            <person name="Ferriera S."/>
            <person name="Johnson J."/>
            <person name="Kravitz S."/>
            <person name="Beeson K."/>
            <person name="Sutton G."/>
            <person name="Rogers Y.-H."/>
            <person name="Friedman R."/>
            <person name="Frazier M."/>
            <person name="Venter J.C."/>
        </authorList>
    </citation>
    <scope>NUCLEOTIDE SEQUENCE [LARGE SCALE GENOMIC DNA]</scope>
    <source>
        <strain evidence="4 5">SIR-1</strain>
    </source>
</reference>